<dbReference type="PANTHER" id="PTHR33751">
    <property type="entry name" value="CBB3-TYPE CYTOCHROME C OXIDASE SUBUNIT FIXP"/>
    <property type="match status" value="1"/>
</dbReference>
<feature type="domain" description="Cytochrome c" evidence="24">
    <location>
        <begin position="203"/>
        <end position="284"/>
    </location>
</feature>
<dbReference type="Proteomes" id="UP000245916">
    <property type="component" value="Unassembled WGS sequence"/>
</dbReference>
<comment type="similarity">
    <text evidence="3 19">Belongs to the CcoP / FixP family.</text>
</comment>
<evidence type="ECO:0000256" key="10">
    <source>
        <dbReference type="ARBA" id="ARBA00022723"/>
    </source>
</evidence>
<dbReference type="Gene3D" id="6.10.280.130">
    <property type="match status" value="1"/>
</dbReference>
<accession>A0A2U2J054</accession>
<keyword evidence="18 19" id="KW-0472">Membrane</keyword>
<evidence type="ECO:0000256" key="3">
    <source>
        <dbReference type="ARBA" id="ARBA00006113"/>
    </source>
</evidence>
<keyword evidence="12 19" id="KW-0375">Hydrogen ion transport</keyword>
<evidence type="ECO:0000256" key="20">
    <source>
        <dbReference type="PIRSR" id="PIRSR000006-1"/>
    </source>
</evidence>
<dbReference type="Gene3D" id="1.10.760.10">
    <property type="entry name" value="Cytochrome c-like domain"/>
    <property type="match status" value="2"/>
</dbReference>
<feature type="binding site" description="axial binding residue" evidence="20">
    <location>
        <position position="125"/>
    </location>
    <ligand>
        <name>heme c</name>
        <dbReference type="ChEBI" id="CHEBI:61717"/>
        <label>1</label>
    </ligand>
    <ligandPart>
        <name>Fe</name>
        <dbReference type="ChEBI" id="CHEBI:18248"/>
    </ligandPart>
</feature>
<dbReference type="PIRSF" id="PIRSF000006">
    <property type="entry name" value="Cbb3-Cox_fixP"/>
    <property type="match status" value="1"/>
</dbReference>
<dbReference type="PROSITE" id="PS51007">
    <property type="entry name" value="CYTC"/>
    <property type="match status" value="2"/>
</dbReference>
<evidence type="ECO:0000256" key="2">
    <source>
        <dbReference type="ARBA" id="ARBA00004673"/>
    </source>
</evidence>
<dbReference type="InterPro" id="IPR038414">
    <property type="entry name" value="CcoP_N_sf"/>
</dbReference>
<evidence type="ECO:0000256" key="17">
    <source>
        <dbReference type="ARBA" id="ARBA00023065"/>
    </source>
</evidence>
<dbReference type="GO" id="GO:0005506">
    <property type="term" value="F:iron ion binding"/>
    <property type="evidence" value="ECO:0007669"/>
    <property type="project" value="InterPro"/>
</dbReference>
<comment type="pathway">
    <text evidence="2 19">Energy metabolism; oxidative phosphorylation.</text>
</comment>
<keyword evidence="10 19" id="KW-0479">Metal-binding</keyword>
<dbReference type="GO" id="GO:1902600">
    <property type="term" value="P:proton transmembrane transport"/>
    <property type="evidence" value="ECO:0007669"/>
    <property type="project" value="UniProtKB-KW"/>
</dbReference>
<feature type="domain" description="Cytochrome c" evidence="24">
    <location>
        <begin position="108"/>
        <end position="196"/>
    </location>
</feature>
<keyword evidence="17 19" id="KW-0406">Ion transport</keyword>
<feature type="binding site" description="covalent" evidence="21">
    <location>
        <position position="219"/>
    </location>
    <ligand>
        <name>heme c</name>
        <dbReference type="ChEBI" id="CHEBI:61717"/>
        <label>2</label>
    </ligand>
</feature>
<dbReference type="EMBL" id="QFFF01000001">
    <property type="protein sequence ID" value="PWG01716.1"/>
    <property type="molecule type" value="Genomic_DNA"/>
</dbReference>
<evidence type="ECO:0000256" key="6">
    <source>
        <dbReference type="ARBA" id="ARBA00022519"/>
    </source>
</evidence>
<evidence type="ECO:0000256" key="19">
    <source>
        <dbReference type="PIRNR" id="PIRNR000006"/>
    </source>
</evidence>
<feature type="binding site" description="covalent" evidence="21">
    <location>
        <position position="216"/>
    </location>
    <ligand>
        <name>heme c</name>
        <dbReference type="ChEBI" id="CHEBI:61717"/>
        <label>2</label>
    </ligand>
</feature>
<dbReference type="UniPathway" id="UPA00705"/>
<comment type="cofactor">
    <cofactor evidence="19 21">
        <name>heme c</name>
        <dbReference type="ChEBI" id="CHEBI:61717"/>
    </cofactor>
    <text evidence="19 21">Binds 2 heme C groups per subunit.</text>
</comment>
<dbReference type="InterPro" id="IPR032858">
    <property type="entry name" value="CcoP_N"/>
</dbReference>
<comment type="caution">
    <text evidence="25">The sequence shown here is derived from an EMBL/GenBank/DDBJ whole genome shotgun (WGS) entry which is preliminary data.</text>
</comment>
<dbReference type="InterPro" id="IPR009056">
    <property type="entry name" value="Cyt_c-like_dom"/>
</dbReference>
<dbReference type="OrthoDB" id="9811281at2"/>
<evidence type="ECO:0000256" key="16">
    <source>
        <dbReference type="ARBA" id="ARBA00023004"/>
    </source>
</evidence>
<dbReference type="Pfam" id="PF13442">
    <property type="entry name" value="Cytochrome_CBB3"/>
    <property type="match status" value="2"/>
</dbReference>
<feature type="region of interest" description="Disordered" evidence="22">
    <location>
        <begin position="287"/>
        <end position="306"/>
    </location>
</feature>
<dbReference type="GO" id="GO:0006119">
    <property type="term" value="P:oxidative phosphorylation"/>
    <property type="evidence" value="ECO:0007669"/>
    <property type="project" value="UniProtKB-UniPathway"/>
</dbReference>
<keyword evidence="16 19" id="KW-0408">Iron</keyword>
<name>A0A2U2J054_9SPHN</name>
<evidence type="ECO:0000256" key="14">
    <source>
        <dbReference type="ARBA" id="ARBA00022989"/>
    </source>
</evidence>
<keyword evidence="6 19" id="KW-0997">Cell inner membrane</keyword>
<reference evidence="25 26" key="1">
    <citation type="submission" date="2018-05" db="EMBL/GenBank/DDBJ databases">
        <title>Genome of Sphingosinicella humi QZX222.</title>
        <authorList>
            <person name="Qiao Z."/>
            <person name="Wang G."/>
        </authorList>
    </citation>
    <scope>NUCLEOTIDE SEQUENCE [LARGE SCALE GENOMIC DNA]</scope>
    <source>
        <strain evidence="25 26">QZX222</strain>
    </source>
</reference>
<keyword evidence="14 23" id="KW-1133">Transmembrane helix</keyword>
<dbReference type="InterPro" id="IPR050597">
    <property type="entry name" value="Cytochrome_c_Oxidase_Subunit"/>
</dbReference>
<proteinExistence type="inferred from homology"/>
<dbReference type="AlphaFoldDB" id="A0A2U2J054"/>
<dbReference type="GO" id="GO:0016491">
    <property type="term" value="F:oxidoreductase activity"/>
    <property type="evidence" value="ECO:0007669"/>
    <property type="project" value="UniProtKB-KW"/>
</dbReference>
<keyword evidence="13 19" id="KW-0249">Electron transport</keyword>
<comment type="subcellular location">
    <subcellularLocation>
        <location evidence="1 19">Cell inner membrane</location>
    </subcellularLocation>
</comment>
<feature type="binding site" description="covalent" evidence="21">
    <location>
        <position position="121"/>
    </location>
    <ligand>
        <name>heme c</name>
        <dbReference type="ChEBI" id="CHEBI:61717"/>
        <label>1</label>
    </ligand>
</feature>
<keyword evidence="11" id="KW-0677">Repeat</keyword>
<keyword evidence="8 19" id="KW-0679">Respiratory chain</keyword>
<feature type="binding site" description="covalent" evidence="21">
    <location>
        <position position="124"/>
    </location>
    <ligand>
        <name>heme c</name>
        <dbReference type="ChEBI" id="CHEBI:61717"/>
        <label>1</label>
    </ligand>
</feature>
<feature type="binding site" description="axial binding residue" evidence="20">
    <location>
        <position position="261"/>
    </location>
    <ligand>
        <name>heme c</name>
        <dbReference type="ChEBI" id="CHEBI:61717"/>
        <label>1</label>
    </ligand>
    <ligandPart>
        <name>Fe</name>
        <dbReference type="ChEBI" id="CHEBI:18248"/>
    </ligandPart>
</feature>
<keyword evidence="7 19" id="KW-0349">Heme</keyword>
<evidence type="ECO:0000313" key="25">
    <source>
        <dbReference type="EMBL" id="PWG01716.1"/>
    </source>
</evidence>
<evidence type="ECO:0000256" key="7">
    <source>
        <dbReference type="ARBA" id="ARBA00022617"/>
    </source>
</evidence>
<evidence type="ECO:0000259" key="24">
    <source>
        <dbReference type="PROSITE" id="PS51007"/>
    </source>
</evidence>
<comment type="function">
    <text evidence="19">C-type cytochrome. Part of the cbb3-type cytochrome c oxidase complex.</text>
</comment>
<evidence type="ECO:0000256" key="13">
    <source>
        <dbReference type="ARBA" id="ARBA00022982"/>
    </source>
</evidence>
<keyword evidence="26" id="KW-1185">Reference proteome</keyword>
<evidence type="ECO:0000256" key="12">
    <source>
        <dbReference type="ARBA" id="ARBA00022781"/>
    </source>
</evidence>
<keyword evidence="9 23" id="KW-0812">Transmembrane</keyword>
<dbReference type="InterPro" id="IPR036909">
    <property type="entry name" value="Cyt_c-like_dom_sf"/>
</dbReference>
<keyword evidence="15 19" id="KW-0560">Oxidoreductase</keyword>
<evidence type="ECO:0000256" key="9">
    <source>
        <dbReference type="ARBA" id="ARBA00022692"/>
    </source>
</evidence>
<protein>
    <recommendedName>
        <fullName evidence="19">Cbb3-type cytochrome c oxidase subunit</fullName>
    </recommendedName>
</protein>
<dbReference type="RefSeq" id="WP_109269855.1">
    <property type="nucleotide sequence ID" value="NZ_QFFF01000001.1"/>
</dbReference>
<organism evidence="25 26">
    <name type="scientific">Allosphingosinicella humi</name>
    <dbReference type="NCBI Taxonomy" id="2068657"/>
    <lineage>
        <taxon>Bacteria</taxon>
        <taxon>Pseudomonadati</taxon>
        <taxon>Pseudomonadota</taxon>
        <taxon>Alphaproteobacteria</taxon>
        <taxon>Sphingomonadales</taxon>
        <taxon>Sphingomonadaceae</taxon>
        <taxon>Allosphingosinicella</taxon>
    </lineage>
</organism>
<gene>
    <name evidence="25" type="primary">ccoP</name>
    <name evidence="25" type="ORF">DF286_01665</name>
</gene>
<sequence length="306" mass="32781">MAEKRVDEPTGTETMGHEWDGIEELNTPLPRWWLWAFYASIAWAAVYVVLYPAWPLIDRATAGALGWTSTGQLEQELAKEQARKAPLLSAIAATPIERLADDPRLMQAAIEGGRSAFKVSCVQCHGSGAAGSKGYPNLNDDDWLWGGDIASIHFTIEHGIRQPDHDETRMSQMPAFGGMLSPDQIADLTAHVRTISGQQKADVAAARGAELFAQNCAACHGPGGKGDRGLGAPNLTDAIWLYGGDAETIGQTIANSRYGVMPRWSGRLDPVTIKMLAAYVHSLGGGEAMPKSQMAEAEGTKADGQP</sequence>
<dbReference type="InterPro" id="IPR004678">
    <property type="entry name" value="Cyt_c_oxidase_cbb3_su3"/>
</dbReference>
<evidence type="ECO:0000256" key="8">
    <source>
        <dbReference type="ARBA" id="ARBA00022660"/>
    </source>
</evidence>
<evidence type="ECO:0000256" key="1">
    <source>
        <dbReference type="ARBA" id="ARBA00004533"/>
    </source>
</evidence>
<feature type="transmembrane region" description="Helical" evidence="23">
    <location>
        <begin position="32"/>
        <end position="50"/>
    </location>
</feature>
<dbReference type="GO" id="GO:0005886">
    <property type="term" value="C:plasma membrane"/>
    <property type="evidence" value="ECO:0007669"/>
    <property type="project" value="UniProtKB-SubCell"/>
</dbReference>
<evidence type="ECO:0000256" key="21">
    <source>
        <dbReference type="PIRSR" id="PIRSR000006-2"/>
    </source>
</evidence>
<keyword evidence="4 19" id="KW-0813">Transport</keyword>
<evidence type="ECO:0000256" key="15">
    <source>
        <dbReference type="ARBA" id="ARBA00023002"/>
    </source>
</evidence>
<dbReference type="PANTHER" id="PTHR33751:SF1">
    <property type="entry name" value="CBB3-TYPE CYTOCHROME C OXIDASE SUBUNIT FIXP"/>
    <property type="match status" value="1"/>
</dbReference>
<evidence type="ECO:0000313" key="26">
    <source>
        <dbReference type="Proteomes" id="UP000245916"/>
    </source>
</evidence>
<feature type="binding site" description="axial binding residue" evidence="20">
    <location>
        <position position="173"/>
    </location>
    <ligand>
        <name>heme c</name>
        <dbReference type="ChEBI" id="CHEBI:61717"/>
        <label>2</label>
    </ligand>
    <ligandPart>
        <name>Fe</name>
        <dbReference type="ChEBI" id="CHEBI:18248"/>
    </ligandPart>
</feature>
<dbReference type="SUPFAM" id="SSF46626">
    <property type="entry name" value="Cytochrome c"/>
    <property type="match status" value="2"/>
</dbReference>
<evidence type="ECO:0000256" key="11">
    <source>
        <dbReference type="ARBA" id="ARBA00022737"/>
    </source>
</evidence>
<evidence type="ECO:0000256" key="5">
    <source>
        <dbReference type="ARBA" id="ARBA00022475"/>
    </source>
</evidence>
<keyword evidence="5 19" id="KW-1003">Cell membrane</keyword>
<dbReference type="NCBIfam" id="TIGR00782">
    <property type="entry name" value="ccoP"/>
    <property type="match status" value="1"/>
</dbReference>
<dbReference type="Pfam" id="PF14715">
    <property type="entry name" value="FixP_N"/>
    <property type="match status" value="1"/>
</dbReference>
<dbReference type="GO" id="GO:0009055">
    <property type="term" value="F:electron transfer activity"/>
    <property type="evidence" value="ECO:0007669"/>
    <property type="project" value="InterPro"/>
</dbReference>
<feature type="binding site" description="axial binding residue" evidence="20">
    <location>
        <position position="220"/>
    </location>
    <ligand>
        <name>heme c</name>
        <dbReference type="ChEBI" id="CHEBI:61717"/>
        <label>2</label>
    </ligand>
    <ligandPart>
        <name>Fe</name>
        <dbReference type="ChEBI" id="CHEBI:18248"/>
    </ligandPart>
</feature>
<comment type="subunit">
    <text evidence="19">Component of the cbb3-type cytochrome c oxidase.</text>
</comment>
<evidence type="ECO:0000256" key="18">
    <source>
        <dbReference type="ARBA" id="ARBA00023136"/>
    </source>
</evidence>
<evidence type="ECO:0000256" key="4">
    <source>
        <dbReference type="ARBA" id="ARBA00022448"/>
    </source>
</evidence>
<evidence type="ECO:0000256" key="22">
    <source>
        <dbReference type="SAM" id="MobiDB-lite"/>
    </source>
</evidence>
<evidence type="ECO:0000256" key="23">
    <source>
        <dbReference type="SAM" id="Phobius"/>
    </source>
</evidence>
<dbReference type="PRINTS" id="PR00605">
    <property type="entry name" value="CYTCHROMECIC"/>
</dbReference>
<dbReference type="GO" id="GO:0020037">
    <property type="term" value="F:heme binding"/>
    <property type="evidence" value="ECO:0007669"/>
    <property type="project" value="InterPro"/>
</dbReference>
<dbReference type="InterPro" id="IPR008168">
    <property type="entry name" value="Cyt_C_IC"/>
</dbReference>